<dbReference type="Proteomes" id="UP001595528">
    <property type="component" value="Unassembled WGS sequence"/>
</dbReference>
<keyword evidence="5" id="KW-1185">Reference proteome</keyword>
<dbReference type="PANTHER" id="PTHR47893:SF1">
    <property type="entry name" value="REGULATORY PROTEIN PCHR"/>
    <property type="match status" value="1"/>
</dbReference>
<organism evidence="4 5">
    <name type="scientific">Marinibaculum pumilum</name>
    <dbReference type="NCBI Taxonomy" id="1766165"/>
    <lineage>
        <taxon>Bacteria</taxon>
        <taxon>Pseudomonadati</taxon>
        <taxon>Pseudomonadota</taxon>
        <taxon>Alphaproteobacteria</taxon>
        <taxon>Rhodospirillales</taxon>
        <taxon>Rhodospirillaceae</taxon>
        <taxon>Marinibaculum</taxon>
    </lineage>
</organism>
<protein>
    <submittedName>
        <fullName evidence="4">Helix-turn-helix domain-containing protein</fullName>
    </submittedName>
</protein>
<name>A0ABV7L279_9PROT</name>
<evidence type="ECO:0000259" key="3">
    <source>
        <dbReference type="PROSITE" id="PS01124"/>
    </source>
</evidence>
<dbReference type="RefSeq" id="WP_379902030.1">
    <property type="nucleotide sequence ID" value="NZ_JBHRTR010000028.1"/>
</dbReference>
<dbReference type="EMBL" id="JBHRTR010000028">
    <property type="protein sequence ID" value="MFC3228679.1"/>
    <property type="molecule type" value="Genomic_DNA"/>
</dbReference>
<dbReference type="SMART" id="SM00342">
    <property type="entry name" value="HTH_ARAC"/>
    <property type="match status" value="1"/>
</dbReference>
<dbReference type="InterPro" id="IPR053142">
    <property type="entry name" value="PchR_regulatory_protein"/>
</dbReference>
<dbReference type="Pfam" id="PF12833">
    <property type="entry name" value="HTH_18"/>
    <property type="match status" value="1"/>
</dbReference>
<dbReference type="InterPro" id="IPR009057">
    <property type="entry name" value="Homeodomain-like_sf"/>
</dbReference>
<keyword evidence="1" id="KW-0805">Transcription regulation</keyword>
<dbReference type="Gene3D" id="1.10.10.60">
    <property type="entry name" value="Homeodomain-like"/>
    <property type="match status" value="1"/>
</dbReference>
<evidence type="ECO:0000256" key="1">
    <source>
        <dbReference type="ARBA" id="ARBA00023015"/>
    </source>
</evidence>
<feature type="domain" description="HTH araC/xylS-type" evidence="3">
    <location>
        <begin position="231"/>
        <end position="328"/>
    </location>
</feature>
<evidence type="ECO:0000256" key="2">
    <source>
        <dbReference type="ARBA" id="ARBA00023163"/>
    </source>
</evidence>
<keyword evidence="2" id="KW-0804">Transcription</keyword>
<evidence type="ECO:0000313" key="4">
    <source>
        <dbReference type="EMBL" id="MFC3228679.1"/>
    </source>
</evidence>
<dbReference type="PROSITE" id="PS01124">
    <property type="entry name" value="HTH_ARAC_FAMILY_2"/>
    <property type="match status" value="1"/>
</dbReference>
<sequence>MTAAVALDADAVPLVSLDRNGAALRAGLFAGAAEDGDDPAAVQVVFDDTAGAGRVEFIEIDPDFNLMVSDCFWRADGAIGYRGEDWVRFNFCLDATASFDFADYGRYDLRGQELRIFHQPVGLPCLHRIGGGARSVCVTMSVRREALSRHEALAGLPGLPDGFFFRRMAMPPAALRAVGDLLHMPYRRALRRVYAGAKAQELLCTALQALAAPQDPSGGIVLRDGDRARIARARAILDDSFADPPAVADLARAVGLNRNKLSYGFRHLHDRSMSDYLAEKRLDAAWLLLQDGLPVGAVAEAVGYRHVGSFSTAFRRRYGLAPSALRQAKCGAPKSS</sequence>
<comment type="caution">
    <text evidence="4">The sequence shown here is derived from an EMBL/GenBank/DDBJ whole genome shotgun (WGS) entry which is preliminary data.</text>
</comment>
<dbReference type="PANTHER" id="PTHR47893">
    <property type="entry name" value="REGULATORY PROTEIN PCHR"/>
    <property type="match status" value="1"/>
</dbReference>
<dbReference type="InterPro" id="IPR018060">
    <property type="entry name" value="HTH_AraC"/>
</dbReference>
<reference evidence="5" key="1">
    <citation type="journal article" date="2019" name="Int. J. Syst. Evol. Microbiol.">
        <title>The Global Catalogue of Microorganisms (GCM) 10K type strain sequencing project: providing services to taxonomists for standard genome sequencing and annotation.</title>
        <authorList>
            <consortium name="The Broad Institute Genomics Platform"/>
            <consortium name="The Broad Institute Genome Sequencing Center for Infectious Disease"/>
            <person name="Wu L."/>
            <person name="Ma J."/>
        </authorList>
    </citation>
    <scope>NUCLEOTIDE SEQUENCE [LARGE SCALE GENOMIC DNA]</scope>
    <source>
        <strain evidence="5">KCTC 42964</strain>
    </source>
</reference>
<accession>A0ABV7L279</accession>
<gene>
    <name evidence="4" type="ORF">ACFOGJ_15655</name>
</gene>
<evidence type="ECO:0000313" key="5">
    <source>
        <dbReference type="Proteomes" id="UP001595528"/>
    </source>
</evidence>
<dbReference type="SUPFAM" id="SSF46689">
    <property type="entry name" value="Homeodomain-like"/>
    <property type="match status" value="2"/>
</dbReference>
<proteinExistence type="predicted"/>